<feature type="compositionally biased region" description="Basic and acidic residues" evidence="1">
    <location>
        <begin position="110"/>
        <end position="120"/>
    </location>
</feature>
<sequence length="142" mass="16205">MTTIPEWEQQLQHELAEIRRNSQQLANAVGEVRGRGELRGINVEVNADGDITSLQIAPGAMRWTSSQLTTALLDCHRHARTDARNKVKRLTRKADPRIREQLNQLQGKQHTPDPPRRPLSDDEAEAADDAYFQRMNRSGWTE</sequence>
<dbReference type="RefSeq" id="WP_068027760.1">
    <property type="nucleotide sequence ID" value="NZ_QQAZ01000022.1"/>
</dbReference>
<name>A0A370GI43_9NOCA</name>
<dbReference type="OrthoDB" id="4556076at2"/>
<protein>
    <recommendedName>
        <fullName evidence="4">YbaB/EbfC DNA-binding family protein</fullName>
    </recommendedName>
</protein>
<dbReference type="InterPro" id="IPR036894">
    <property type="entry name" value="YbaB-like_sf"/>
</dbReference>
<gene>
    <name evidence="2" type="ORF">DFR68_12280</name>
</gene>
<dbReference type="Proteomes" id="UP000255355">
    <property type="component" value="Unassembled WGS sequence"/>
</dbReference>
<evidence type="ECO:0000313" key="3">
    <source>
        <dbReference type="Proteomes" id="UP000255355"/>
    </source>
</evidence>
<evidence type="ECO:0000313" key="2">
    <source>
        <dbReference type="EMBL" id="RDI43317.1"/>
    </source>
</evidence>
<organism evidence="2 3">
    <name type="scientific">Nocardia mexicana</name>
    <dbReference type="NCBI Taxonomy" id="279262"/>
    <lineage>
        <taxon>Bacteria</taxon>
        <taxon>Bacillati</taxon>
        <taxon>Actinomycetota</taxon>
        <taxon>Actinomycetes</taxon>
        <taxon>Mycobacteriales</taxon>
        <taxon>Nocardiaceae</taxon>
        <taxon>Nocardia</taxon>
    </lineage>
</organism>
<proteinExistence type="predicted"/>
<dbReference type="AlphaFoldDB" id="A0A370GI43"/>
<keyword evidence="3" id="KW-1185">Reference proteome</keyword>
<evidence type="ECO:0008006" key="4">
    <source>
        <dbReference type="Google" id="ProtNLM"/>
    </source>
</evidence>
<comment type="caution">
    <text evidence="2">The sequence shown here is derived from an EMBL/GenBank/DDBJ whole genome shotgun (WGS) entry which is preliminary data.</text>
</comment>
<accession>A0A370GI43</accession>
<feature type="region of interest" description="Disordered" evidence="1">
    <location>
        <begin position="83"/>
        <end position="142"/>
    </location>
</feature>
<dbReference type="EMBL" id="QQAZ01000022">
    <property type="protein sequence ID" value="RDI43317.1"/>
    <property type="molecule type" value="Genomic_DNA"/>
</dbReference>
<evidence type="ECO:0000256" key="1">
    <source>
        <dbReference type="SAM" id="MobiDB-lite"/>
    </source>
</evidence>
<dbReference type="Gene3D" id="3.30.1310.10">
    <property type="entry name" value="Nucleoid-associated protein YbaB-like domain"/>
    <property type="match status" value="1"/>
</dbReference>
<dbReference type="STRING" id="1210089.GCA_001613165_06184"/>
<reference evidence="2 3" key="1">
    <citation type="submission" date="2018-07" db="EMBL/GenBank/DDBJ databases">
        <title>Genomic Encyclopedia of Type Strains, Phase IV (KMG-IV): sequencing the most valuable type-strain genomes for metagenomic binning, comparative biology and taxonomic classification.</title>
        <authorList>
            <person name="Goeker M."/>
        </authorList>
    </citation>
    <scope>NUCLEOTIDE SEQUENCE [LARGE SCALE GENOMIC DNA]</scope>
    <source>
        <strain evidence="2 3">DSM 44952</strain>
    </source>
</reference>